<protein>
    <submittedName>
        <fullName evidence="1">Uncharacterized protein</fullName>
    </submittedName>
</protein>
<gene>
    <name evidence="1" type="ORF">SAMN04487767_106250</name>
</gene>
<evidence type="ECO:0000313" key="1">
    <source>
        <dbReference type="EMBL" id="SDD50136.1"/>
    </source>
</evidence>
<organism evidence="1 2">
    <name type="scientific">Bacillus wiedmannii</name>
    <dbReference type="NCBI Taxonomy" id="1890302"/>
    <lineage>
        <taxon>Bacteria</taxon>
        <taxon>Bacillati</taxon>
        <taxon>Bacillota</taxon>
        <taxon>Bacilli</taxon>
        <taxon>Bacillales</taxon>
        <taxon>Bacillaceae</taxon>
        <taxon>Bacillus</taxon>
        <taxon>Bacillus cereus group</taxon>
    </lineage>
</organism>
<accession>A0A1G6VBD3</accession>
<dbReference type="RefSeq" id="WP_074651300.1">
    <property type="nucleotide sequence ID" value="NZ_FMZR01000006.1"/>
</dbReference>
<name>A0A1G6VBD3_9BACI</name>
<dbReference type="EMBL" id="FMZR01000006">
    <property type="protein sequence ID" value="SDD50136.1"/>
    <property type="molecule type" value="Genomic_DNA"/>
</dbReference>
<sequence length="493" mass="59565">MDLKQIPILLKRYDFQSKMEICQLHSSNTMSLKGLIPIEELRGKILPWDLETFALFSVITFNEYNNRKFENKKEIQNFTKIINTIKTDQHPRFEDGLNNNRFLEFFLIVTGLTQFQLQENILNKIYRYSYIFNFKNENLDMKQLFHEKFGCNFNDFIKFGIIIHCYFSKEFTNFRKKDIYNYIFKKYNHVIEHLTINRSEFVTLQEKVTKNINQYVYGFKYFYQFPFLSYEQNVYLPLPHLIMDSVTTSLLFRLTEGNNKLRESFGKEVLENYILQICKTSKYFNEVIEEKEYTYKRNQKRTLDIMIRKNNQCLMLDSKSMSPRTSLRNLTEKDIDHTINRLVDCVIQVYKHITKYFLLEYNPFETEHVFSKNDIFGAVIIFEDSYIHREVIMRKAAEKLKMDLDGDEYEYLCANVKLLRLYELEKMIFQNDDILQLLSINRQHKDKWFDFSFIDPTKIKEKQLTDEILQIDEQINEIYQEFVSELAKEGIIN</sequence>
<evidence type="ECO:0000313" key="2">
    <source>
        <dbReference type="Proteomes" id="UP000183507"/>
    </source>
</evidence>
<proteinExistence type="predicted"/>
<reference evidence="2" key="1">
    <citation type="submission" date="2016-10" db="EMBL/GenBank/DDBJ databases">
        <authorList>
            <person name="Varghese N."/>
        </authorList>
    </citation>
    <scope>NUCLEOTIDE SEQUENCE [LARGE SCALE GENOMIC DNA]</scope>
    <source>
        <strain evidence="2">KPR-7A</strain>
    </source>
</reference>
<dbReference type="AlphaFoldDB" id="A0A1G6VBD3"/>
<dbReference type="Proteomes" id="UP000183507">
    <property type="component" value="Unassembled WGS sequence"/>
</dbReference>